<dbReference type="GO" id="GO:0010468">
    <property type="term" value="P:regulation of gene expression"/>
    <property type="evidence" value="ECO:0007669"/>
    <property type="project" value="InterPro"/>
</dbReference>
<dbReference type="InterPro" id="IPR007797">
    <property type="entry name" value="AF4/FMR2"/>
</dbReference>
<evidence type="ECO:0000256" key="4">
    <source>
        <dbReference type="ARBA" id="ARBA00023242"/>
    </source>
</evidence>
<dbReference type="GeneTree" id="ENSGT00950000182974"/>
<dbReference type="GO" id="GO:0032783">
    <property type="term" value="C:super elongation complex"/>
    <property type="evidence" value="ECO:0007669"/>
    <property type="project" value="TreeGrafter"/>
</dbReference>
<dbReference type="InterPro" id="IPR043640">
    <property type="entry name" value="AF4/FMR2_CHD"/>
</dbReference>
<dbReference type="Pfam" id="PF18875">
    <property type="entry name" value="AF4_int"/>
    <property type="match status" value="1"/>
</dbReference>
<keyword evidence="4" id="KW-0539">Nucleus</keyword>
<reference evidence="7" key="2">
    <citation type="submission" date="2025-08" db="UniProtKB">
        <authorList>
            <consortium name="Ensembl"/>
        </authorList>
    </citation>
    <scope>IDENTIFICATION</scope>
</reference>
<dbReference type="STRING" id="99883.ENSTNIP00000021367"/>
<evidence type="ECO:0000256" key="1">
    <source>
        <dbReference type="ARBA" id="ARBA00004123"/>
    </source>
</evidence>
<feature type="compositionally biased region" description="Polar residues" evidence="5">
    <location>
        <begin position="250"/>
        <end position="267"/>
    </location>
</feature>
<feature type="compositionally biased region" description="Gly residues" evidence="5">
    <location>
        <begin position="489"/>
        <end position="498"/>
    </location>
</feature>
<dbReference type="OMA" id="CIFSPME"/>
<evidence type="ECO:0000313" key="7">
    <source>
        <dbReference type="Ensembl" id="ENSTNIP00000021367.1"/>
    </source>
</evidence>
<evidence type="ECO:0000256" key="2">
    <source>
        <dbReference type="ARBA" id="ARBA00007354"/>
    </source>
</evidence>
<feature type="compositionally biased region" description="Low complexity" evidence="5">
    <location>
        <begin position="160"/>
        <end position="178"/>
    </location>
</feature>
<feature type="compositionally biased region" description="Basic and acidic residues" evidence="5">
    <location>
        <begin position="180"/>
        <end position="199"/>
    </location>
</feature>
<dbReference type="AlphaFoldDB" id="H3DLG9"/>
<dbReference type="Gene3D" id="6.10.250.2670">
    <property type="match status" value="1"/>
</dbReference>
<comment type="subcellular location">
    <subcellularLocation>
        <location evidence="1">Nucleus</location>
    </subcellularLocation>
</comment>
<feature type="compositionally biased region" description="Basic and acidic residues" evidence="5">
    <location>
        <begin position="706"/>
        <end position="737"/>
    </location>
</feature>
<accession>H3DLG9</accession>
<dbReference type="Pfam" id="PF18876">
    <property type="entry name" value="AFF4_CHD"/>
    <property type="match status" value="1"/>
</dbReference>
<dbReference type="Ensembl" id="ENSTNIT00000021602.1">
    <property type="protein sequence ID" value="ENSTNIP00000021367.1"/>
    <property type="gene ID" value="ENSTNIG00000018201.1"/>
</dbReference>
<evidence type="ECO:0000256" key="3">
    <source>
        <dbReference type="ARBA" id="ARBA00022553"/>
    </source>
</evidence>
<feature type="domain" description="AF4/FMR2 C-terminal homology" evidence="6">
    <location>
        <begin position="873"/>
        <end position="1134"/>
    </location>
</feature>
<feature type="compositionally biased region" description="Basic and acidic residues" evidence="5">
    <location>
        <begin position="1"/>
        <end position="19"/>
    </location>
</feature>
<feature type="compositionally biased region" description="Basic residues" evidence="5">
    <location>
        <begin position="574"/>
        <end position="587"/>
    </location>
</feature>
<dbReference type="PANTHER" id="PTHR10528">
    <property type="entry name" value="AF4/FMR2 FAMILY MEMBER"/>
    <property type="match status" value="1"/>
</dbReference>
<feature type="compositionally biased region" description="Basic and acidic residues" evidence="5">
    <location>
        <begin position="546"/>
        <end position="565"/>
    </location>
</feature>
<feature type="compositionally biased region" description="Low complexity" evidence="5">
    <location>
        <begin position="629"/>
        <end position="645"/>
    </location>
</feature>
<proteinExistence type="inferred from homology"/>
<reference evidence="7" key="3">
    <citation type="submission" date="2025-09" db="UniProtKB">
        <authorList>
            <consortium name="Ensembl"/>
        </authorList>
    </citation>
    <scope>IDENTIFICATION</scope>
</reference>
<reference evidence="8" key="1">
    <citation type="journal article" date="2004" name="Nature">
        <title>Genome duplication in the teleost fish Tetraodon nigroviridis reveals the early vertebrate proto-karyotype.</title>
        <authorList>
            <person name="Jaillon O."/>
            <person name="Aury J.-M."/>
            <person name="Brunet F."/>
            <person name="Petit J.-L."/>
            <person name="Stange-Thomann N."/>
            <person name="Mauceli E."/>
            <person name="Bouneau L."/>
            <person name="Fischer C."/>
            <person name="Ozouf-Costaz C."/>
            <person name="Bernot A."/>
            <person name="Nicaud S."/>
            <person name="Jaffe D."/>
            <person name="Fisher S."/>
            <person name="Lutfalla G."/>
            <person name="Dossat C."/>
            <person name="Segurens B."/>
            <person name="Dasilva C."/>
            <person name="Salanoubat M."/>
            <person name="Levy M."/>
            <person name="Boudet N."/>
            <person name="Castellano S."/>
            <person name="Anthouard V."/>
            <person name="Jubin C."/>
            <person name="Castelli V."/>
            <person name="Katinka M."/>
            <person name="Vacherie B."/>
            <person name="Biemont C."/>
            <person name="Skalli Z."/>
            <person name="Cattolico L."/>
            <person name="Poulain J."/>
            <person name="De Berardinis V."/>
            <person name="Cruaud C."/>
            <person name="Duprat S."/>
            <person name="Brottier P."/>
            <person name="Coutanceau J.-P."/>
            <person name="Gouzy J."/>
            <person name="Parra G."/>
            <person name="Lardier G."/>
            <person name="Chapple C."/>
            <person name="McKernan K.J."/>
            <person name="McEwan P."/>
            <person name="Bosak S."/>
            <person name="Kellis M."/>
            <person name="Volff J.-N."/>
            <person name="Guigo R."/>
            <person name="Zody M.C."/>
            <person name="Mesirov J."/>
            <person name="Lindblad-Toh K."/>
            <person name="Birren B."/>
            <person name="Nusbaum C."/>
            <person name="Kahn D."/>
            <person name="Robinson-Rechavi M."/>
            <person name="Laudet V."/>
            <person name="Schachter V."/>
            <person name="Quetier F."/>
            <person name="Saurin W."/>
            <person name="Scarpelli C."/>
            <person name="Wincker P."/>
            <person name="Lander E.S."/>
            <person name="Weissenbach J."/>
            <person name="Roest Crollius H."/>
        </authorList>
    </citation>
    <scope>NUCLEOTIDE SEQUENCE [LARGE SCALE GENOMIC DNA]</scope>
</reference>
<evidence type="ECO:0000256" key="5">
    <source>
        <dbReference type="SAM" id="MobiDB-lite"/>
    </source>
</evidence>
<keyword evidence="3" id="KW-0597">Phosphoprotein</keyword>
<feature type="compositionally biased region" description="Polar residues" evidence="5">
    <location>
        <begin position="462"/>
        <end position="475"/>
    </location>
</feature>
<comment type="similarity">
    <text evidence="2">Belongs to the AF4 family.</text>
</comment>
<sequence length="1136" mass="123971">MNREDRNVLRMKERERRNQEIQQGGEAFPANSPLFPEPYKVSSKEDKLSSRIQSMLGNYDEMKDSFGDTHPKISTKPSNSSSSSEEKLGPPLFVGDQRGISSSGSSQSNKCTPLGPAASGSASQSQKRSALGSQSQRHGGEVREKKSSKHSGSSEHSKSHTSSPAKGSLSSYLRSSLSAEQHHNKERYRSKSPREREPNWDSPSRVHTSFPSGQHSSQAFPPSLMSKPGPMLQKPTAYVRPMDGQETAEPKSSQAESYSGQSHSSTMGEMKSNGKASLSKLKIPSQPVEGSGDANCVDEILKEMTQSWPPPLTAIHTPCKTEPSKFPFPTKDSHPFPSGHTERASSSKSSSSHQPKTVLEDDLKLSSSEDSDGEQDSAKNASRNTSQALPHTNSNNSEGAEQSRDDSSSHSGSESSSGSDSESESSTTDSETNEHQRPASPEPEQPMANKWQLDNWFRAKTKQLSPASPVDSNVPTKCKKEGRENSSGRGYGSQGGGSKDSTAPTPNRDLRAAQKGPEGGRGRQKSPAQSEGGPNPRRSVGKKQPKKSEKPPVVEEPKGGLRVESEPAPQIPPHRPKAATKGSRKPSVKKEPKSSPRPAPAAVTSNADKRKPKAPTKTSQKSREFVKTDSSSSDSEGNDSIPSSSQTPKYTESIRTPVCVFSPMDEKELLSPLSDPEERYPARQLQQQVLLVKIDLNLLSRIPGRPYKDPVEIKVERDDSLDRDGKDCSKPISEKSSSKAKRKHKNDEEGSKPGSKRCKLEEKSLSHHKSSSKESKRSLEKKEEPVPSPSLSGLQRTPKVEHPSRKRTVSQSSTSLSSGTGSGKEGNHSAKSNSTSKHRKGEDKGRSTRDGKEKSSKSCDNQLAVPPLSTDGSKSQRSKLVFEDRVHSADHYLQEAKKLKHNADALLDRFEKAVYYLDAVVSFIECGNALEKSAQEAKSPFPMYAETVELIKYTMKLKSYMAPDATSADKRLAVLCLRCQSLLYLRLFKLRKDSALKYSKTLTEHLKNSLSNTQAPSPGMGNKAAGMPSPVSPKLSPGTAVGYSSVSSSSSASSSVTIPQRIHQMAASYVQVTSNFLYATEVWDQAEQLSKEQKDFFSELDKVMGPLIFNTSSMTELVRYTRQGLHWLRLDAKLIP</sequence>
<organism evidence="7 8">
    <name type="scientific">Tetraodon nigroviridis</name>
    <name type="common">Spotted green pufferfish</name>
    <name type="synonym">Chelonodon nigroviridis</name>
    <dbReference type="NCBI Taxonomy" id="99883"/>
    <lineage>
        <taxon>Eukaryota</taxon>
        <taxon>Metazoa</taxon>
        <taxon>Chordata</taxon>
        <taxon>Craniata</taxon>
        <taxon>Vertebrata</taxon>
        <taxon>Euteleostomi</taxon>
        <taxon>Actinopterygii</taxon>
        <taxon>Neopterygii</taxon>
        <taxon>Teleostei</taxon>
        <taxon>Neoteleostei</taxon>
        <taxon>Acanthomorphata</taxon>
        <taxon>Eupercaria</taxon>
        <taxon>Tetraodontiformes</taxon>
        <taxon>Tetradontoidea</taxon>
        <taxon>Tetraodontidae</taxon>
        <taxon>Tetraodon</taxon>
    </lineage>
</organism>
<protein>
    <submittedName>
        <fullName evidence="7">ALF transcription elongation factor 4</fullName>
    </submittedName>
</protein>
<feature type="region of interest" description="Disordered" evidence="5">
    <location>
        <begin position="1007"/>
        <end position="1031"/>
    </location>
</feature>
<dbReference type="PANTHER" id="PTHR10528:SF15">
    <property type="entry name" value="AF4_FMR2 FAMILY MEMBER 4"/>
    <property type="match status" value="1"/>
</dbReference>
<feature type="compositionally biased region" description="Basic and acidic residues" evidence="5">
    <location>
        <begin position="758"/>
        <end position="785"/>
    </location>
</feature>
<feature type="compositionally biased region" description="Basic and acidic residues" evidence="5">
    <location>
        <begin position="840"/>
        <end position="857"/>
    </location>
</feature>
<feature type="compositionally biased region" description="Low complexity" evidence="5">
    <location>
        <begin position="409"/>
        <end position="430"/>
    </location>
</feature>
<evidence type="ECO:0000259" key="6">
    <source>
        <dbReference type="Pfam" id="PF18876"/>
    </source>
</evidence>
<keyword evidence="8" id="KW-1185">Reference proteome</keyword>
<evidence type="ECO:0000313" key="8">
    <source>
        <dbReference type="Proteomes" id="UP000007303"/>
    </source>
</evidence>
<name>H3DLG9_TETNG</name>
<dbReference type="HOGENOM" id="CLU_006484_0_0_1"/>
<dbReference type="InterPro" id="IPR043639">
    <property type="entry name" value="AF4_int"/>
</dbReference>
<dbReference type="Pfam" id="PF05110">
    <property type="entry name" value="AF-4"/>
    <property type="match status" value="1"/>
</dbReference>
<dbReference type="Proteomes" id="UP000007303">
    <property type="component" value="Unassembled WGS sequence"/>
</dbReference>
<feature type="compositionally biased region" description="Polar residues" evidence="5">
    <location>
        <begin position="378"/>
        <end position="400"/>
    </location>
</feature>
<feature type="region of interest" description="Disordered" evidence="5">
    <location>
        <begin position="1"/>
        <end position="294"/>
    </location>
</feature>
<feature type="compositionally biased region" description="Low complexity" evidence="5">
    <location>
        <begin position="809"/>
        <end position="819"/>
    </location>
</feature>
<dbReference type="InParanoid" id="H3DLG9"/>
<feature type="compositionally biased region" description="Low complexity" evidence="5">
    <location>
        <begin position="117"/>
        <end position="130"/>
    </location>
</feature>
<feature type="compositionally biased region" description="Basic and acidic residues" evidence="5">
    <location>
        <begin position="60"/>
        <end position="71"/>
    </location>
</feature>
<feature type="region of interest" description="Disordered" evidence="5">
    <location>
        <begin position="306"/>
        <end position="661"/>
    </location>
</feature>
<feature type="compositionally biased region" description="Polar residues" evidence="5">
    <location>
        <begin position="201"/>
        <end position="220"/>
    </location>
</feature>
<feature type="region of interest" description="Disordered" evidence="5">
    <location>
        <begin position="697"/>
        <end position="877"/>
    </location>
</feature>